<feature type="non-terminal residue" evidence="1">
    <location>
        <position position="739"/>
    </location>
</feature>
<sequence>YKIESAHHEWVAITRRRNARAGTWDLFLLRSSSLHVGLDLLGAVVGRHAELGHDDVAGRREAEAVDADDLAVEADVLVPHGGHAGLHGDALAARVGEDLGLVGVGLAVEALHARHGHDADAAADLLRRGHGVLQLGTRRDDDAFQVAGLLDGDVAALERVLAAGRARLVEVLAREDEGGRAVRADGGADVRAGRLLVVRGPEDVEVREGAEAGDRLDGLVRRAVLADADGVVRPDVRDGELRERGDADRGAHVVGEDEERRAGRAEEAVVGEAVHDAAHGVLADAVVDVAALVRLAEVGAEVAGALDVVLVRAVEVRGARDVEGHGRRDVVDDGAAGDARRLGVARALGDGLEELGLGGGLAINTVLEDLGLVRVRGLPGLVGGLPRVVRRLLGGLAVGEELVGVVGHVPLVRREAQVLAGLVDVRDAGLAVRGVRAGDLVDAAADLGLGDDHGRLAVVVGLGLLDGLVDGLEVVAVRQRDDVPAVGLVSGTHILGLRELGHLVERDIIRVVQDDQVVELLVRREARRLGTDALLEAAVADHAEDVVVEDRVLRRVEHGGRHLGGRGEARAVRDTGSQRTGRGLDTRRRVFRVRELGVARRGAVVLAEVRDLVLGDVVAGQVEPRVEEHAAVARAEDEAVAVDPGRVVGVEGHGLAEEDRAHLGGAERQAEVAGLGRGDRVHREAARLVGGGLEGLGRGRGDFERGGIERRRFHRQARRHQTGGALQGESYRGALHDCG</sequence>
<protein>
    <submittedName>
        <fullName evidence="1">Uncharacterized protein</fullName>
    </submittedName>
</protein>
<gene>
    <name evidence="1" type="ORF">PECAL_1P21690</name>
</gene>
<dbReference type="AlphaFoldDB" id="A0A8J2SGK7"/>
<proteinExistence type="predicted"/>
<name>A0A8J2SGK7_9STRA</name>
<evidence type="ECO:0000313" key="1">
    <source>
        <dbReference type="EMBL" id="CAH0365717.1"/>
    </source>
</evidence>
<accession>A0A8J2SGK7</accession>
<evidence type="ECO:0000313" key="2">
    <source>
        <dbReference type="Proteomes" id="UP000789595"/>
    </source>
</evidence>
<keyword evidence="2" id="KW-1185">Reference proteome</keyword>
<dbReference type="EMBL" id="CAKKNE010000001">
    <property type="protein sequence ID" value="CAH0365717.1"/>
    <property type="molecule type" value="Genomic_DNA"/>
</dbReference>
<comment type="caution">
    <text evidence="1">The sequence shown here is derived from an EMBL/GenBank/DDBJ whole genome shotgun (WGS) entry which is preliminary data.</text>
</comment>
<dbReference type="Proteomes" id="UP000789595">
    <property type="component" value="Unassembled WGS sequence"/>
</dbReference>
<organism evidence="1 2">
    <name type="scientific">Pelagomonas calceolata</name>
    <dbReference type="NCBI Taxonomy" id="35677"/>
    <lineage>
        <taxon>Eukaryota</taxon>
        <taxon>Sar</taxon>
        <taxon>Stramenopiles</taxon>
        <taxon>Ochrophyta</taxon>
        <taxon>Pelagophyceae</taxon>
        <taxon>Pelagomonadales</taxon>
        <taxon>Pelagomonadaceae</taxon>
        <taxon>Pelagomonas</taxon>
    </lineage>
</organism>
<reference evidence="1" key="1">
    <citation type="submission" date="2021-11" db="EMBL/GenBank/DDBJ databases">
        <authorList>
            <consortium name="Genoscope - CEA"/>
            <person name="William W."/>
        </authorList>
    </citation>
    <scope>NUCLEOTIDE SEQUENCE</scope>
</reference>